<organism evidence="2 3">
    <name type="scientific">Morchella conica CCBAS932</name>
    <dbReference type="NCBI Taxonomy" id="1392247"/>
    <lineage>
        <taxon>Eukaryota</taxon>
        <taxon>Fungi</taxon>
        <taxon>Dikarya</taxon>
        <taxon>Ascomycota</taxon>
        <taxon>Pezizomycotina</taxon>
        <taxon>Pezizomycetes</taxon>
        <taxon>Pezizales</taxon>
        <taxon>Morchellaceae</taxon>
        <taxon>Morchella</taxon>
    </lineage>
</organism>
<evidence type="ECO:0000256" key="1">
    <source>
        <dbReference type="SAM" id="MobiDB-lite"/>
    </source>
</evidence>
<evidence type="ECO:0000313" key="3">
    <source>
        <dbReference type="Proteomes" id="UP000277580"/>
    </source>
</evidence>
<dbReference type="EMBL" id="ML119148">
    <property type="protein sequence ID" value="RPB09808.1"/>
    <property type="molecule type" value="Genomic_DNA"/>
</dbReference>
<name>A0A3N4KK53_9PEZI</name>
<evidence type="ECO:0000313" key="2">
    <source>
        <dbReference type="EMBL" id="RPB09808.1"/>
    </source>
</evidence>
<gene>
    <name evidence="2" type="ORF">P167DRAFT_547754</name>
</gene>
<protein>
    <submittedName>
        <fullName evidence="2">Uncharacterized protein</fullName>
    </submittedName>
</protein>
<sequence length="313" mass="35046">MLRHTIQTSDSGPSSSTSSTPATPTSAPATFTPSGTPGGTFIPGETRATRSARSTQLYLTHTARIQLAPRTHTTLTVNLPTFKLPTYTSRHPVHGFRPVNSTTSAGFHSPAFGAFVECTSRIALEENRARQRLVIEPWLSRRAWARTAEALTVQRGLPPGADLGWFEEAVKVIPADGEEEKGEYRIAIKKAPDRFQPRTGPGPSIVPRGKGFDSFYYRNRAGSIMVVLDSRREGLSRVDIVLLNWIVDYVRTHSWAVLIRDDWPTACAALLREKGVDMTVREMRRKWSFFWDWVVKWRGSVYAGRFVQRAEGM</sequence>
<feature type="compositionally biased region" description="Low complexity" evidence="1">
    <location>
        <begin position="8"/>
        <end position="35"/>
    </location>
</feature>
<feature type="region of interest" description="Disordered" evidence="1">
    <location>
        <begin position="1"/>
        <end position="51"/>
    </location>
</feature>
<dbReference type="InParanoid" id="A0A3N4KK53"/>
<keyword evidence="3" id="KW-1185">Reference proteome</keyword>
<dbReference type="OrthoDB" id="5377778at2759"/>
<dbReference type="AlphaFoldDB" id="A0A3N4KK53"/>
<proteinExistence type="predicted"/>
<dbReference type="Proteomes" id="UP000277580">
    <property type="component" value="Unassembled WGS sequence"/>
</dbReference>
<reference evidence="2 3" key="1">
    <citation type="journal article" date="2018" name="Nat. Ecol. Evol.">
        <title>Pezizomycetes genomes reveal the molecular basis of ectomycorrhizal truffle lifestyle.</title>
        <authorList>
            <person name="Murat C."/>
            <person name="Payen T."/>
            <person name="Noel B."/>
            <person name="Kuo A."/>
            <person name="Morin E."/>
            <person name="Chen J."/>
            <person name="Kohler A."/>
            <person name="Krizsan K."/>
            <person name="Balestrini R."/>
            <person name="Da Silva C."/>
            <person name="Montanini B."/>
            <person name="Hainaut M."/>
            <person name="Levati E."/>
            <person name="Barry K.W."/>
            <person name="Belfiori B."/>
            <person name="Cichocki N."/>
            <person name="Clum A."/>
            <person name="Dockter R.B."/>
            <person name="Fauchery L."/>
            <person name="Guy J."/>
            <person name="Iotti M."/>
            <person name="Le Tacon F."/>
            <person name="Lindquist E.A."/>
            <person name="Lipzen A."/>
            <person name="Malagnac F."/>
            <person name="Mello A."/>
            <person name="Molinier V."/>
            <person name="Miyauchi S."/>
            <person name="Poulain J."/>
            <person name="Riccioni C."/>
            <person name="Rubini A."/>
            <person name="Sitrit Y."/>
            <person name="Splivallo R."/>
            <person name="Traeger S."/>
            <person name="Wang M."/>
            <person name="Zifcakova L."/>
            <person name="Wipf D."/>
            <person name="Zambonelli A."/>
            <person name="Paolocci F."/>
            <person name="Nowrousian M."/>
            <person name="Ottonello S."/>
            <person name="Baldrian P."/>
            <person name="Spatafora J.W."/>
            <person name="Henrissat B."/>
            <person name="Nagy L.G."/>
            <person name="Aury J.M."/>
            <person name="Wincker P."/>
            <person name="Grigoriev I.V."/>
            <person name="Bonfante P."/>
            <person name="Martin F.M."/>
        </authorList>
    </citation>
    <scope>NUCLEOTIDE SEQUENCE [LARGE SCALE GENOMIC DNA]</scope>
    <source>
        <strain evidence="2 3">CCBAS932</strain>
    </source>
</reference>
<accession>A0A3N4KK53</accession>